<comment type="catalytic activity">
    <reaction evidence="1">
        <text>coproporphyrinogen III + 3 O2 = coproporphyrin III + 3 H2O2</text>
        <dbReference type="Rhea" id="RHEA:43436"/>
        <dbReference type="ChEBI" id="CHEBI:15379"/>
        <dbReference type="ChEBI" id="CHEBI:16240"/>
        <dbReference type="ChEBI" id="CHEBI:57309"/>
        <dbReference type="ChEBI" id="CHEBI:131725"/>
        <dbReference type="EC" id="1.3.3.15"/>
    </reaction>
    <physiologicalReaction direction="left-to-right" evidence="1">
        <dbReference type="Rhea" id="RHEA:43437"/>
    </physiologicalReaction>
</comment>
<keyword evidence="10 12" id="KW-0560">Oxidoreductase</keyword>
<keyword evidence="9 12" id="KW-0274">FAD</keyword>
<dbReference type="PANTHER" id="PTHR42923:SF3">
    <property type="entry name" value="PROTOPORPHYRINOGEN OXIDASE"/>
    <property type="match status" value="1"/>
</dbReference>
<name>A0A176QBC7_9MICO</name>
<dbReference type="Gene3D" id="3.90.660.20">
    <property type="entry name" value="Protoporphyrinogen oxidase, mitochondrial, domain 2"/>
    <property type="match status" value="1"/>
</dbReference>
<dbReference type="EC" id="1.3.3.15" evidence="6 12"/>
<evidence type="ECO:0000256" key="5">
    <source>
        <dbReference type="ARBA" id="ARBA00008310"/>
    </source>
</evidence>
<comment type="subcellular location">
    <subcellularLocation>
        <location evidence="12">Cytoplasm</location>
    </subcellularLocation>
</comment>
<dbReference type="Pfam" id="PF01593">
    <property type="entry name" value="Amino_oxidase"/>
    <property type="match status" value="1"/>
</dbReference>
<dbReference type="UniPathway" id="UPA00252"/>
<evidence type="ECO:0000256" key="3">
    <source>
        <dbReference type="ARBA" id="ARBA00002185"/>
    </source>
</evidence>
<sequence length="483" mass="48974">MARVVVIGAGIAGLTTAESLAARGHDVLVVEGRDRVGGVVAPAEVAGVRLDVGAESVRITDDATAALERVGLAQRQVRPEPVPAQLWDRGRLVPLPARTYMGVPADAATTGGVLTEQEQERAAKGGAAALGAGPDADVSVAAGISAEYGRAVVDRLVEPLLGGVYAGRVDELSLPSTMGGLWQAAREHGSLAAGARALVPPADPAAAPASGAGGATGRRGPALLGVDGGVHQLPLALADRVRAHGGQIRLGTISRGIERTAQGWRVVVGPTTAPEAIDADAVVVATPAPAATRLLRDVAPGAADALAEVETASMAVVTIAVPAGRDGWDDLPGSGFLVPAVDGRLIKASTFVSTKWAWAAQAAREHGLLLLRASVGRAGDVTSLQREDDELVRGALADVATALGRSVPQVADSHVQRWGGGLPQYTVGHRARVARVVSGLADRPGLAVTGATYEGVGIAAVIAHARDTADTTHDQLSHTKEIA</sequence>
<evidence type="ECO:0000256" key="8">
    <source>
        <dbReference type="ARBA" id="ARBA00022630"/>
    </source>
</evidence>
<protein>
    <recommendedName>
        <fullName evidence="7 12">Coproporphyrinogen III oxidase</fullName>
        <ecNumber evidence="6 12">1.3.3.15</ecNumber>
    </recommendedName>
</protein>
<comment type="similarity">
    <text evidence="5 12">Belongs to the protoporphyrinogen/coproporphyrinogen oxidase family. Coproporphyrinogen III oxidase subfamily.</text>
</comment>
<dbReference type="Gene3D" id="3.50.50.60">
    <property type="entry name" value="FAD/NAD(P)-binding domain"/>
    <property type="match status" value="1"/>
</dbReference>
<evidence type="ECO:0000256" key="11">
    <source>
        <dbReference type="ARBA" id="ARBA00023133"/>
    </source>
</evidence>
<comment type="pathway">
    <text evidence="4 12">Porphyrin-containing compound metabolism; protoheme biosynthesis.</text>
</comment>
<evidence type="ECO:0000313" key="14">
    <source>
        <dbReference type="EMBL" id="OAB86948.1"/>
    </source>
</evidence>
<dbReference type="InterPro" id="IPR036188">
    <property type="entry name" value="FAD/NAD-bd_sf"/>
</dbReference>
<dbReference type="EMBL" id="LQZG01000003">
    <property type="protein sequence ID" value="OAB86948.1"/>
    <property type="molecule type" value="Genomic_DNA"/>
</dbReference>
<comment type="cofactor">
    <cofactor evidence="2 12">
        <name>FAD</name>
        <dbReference type="ChEBI" id="CHEBI:57692"/>
    </cofactor>
</comment>
<dbReference type="Gene3D" id="1.10.3110.10">
    <property type="entry name" value="protoporphyrinogen ix oxidase, domain 3"/>
    <property type="match status" value="1"/>
</dbReference>
<evidence type="ECO:0000256" key="10">
    <source>
        <dbReference type="ARBA" id="ARBA00023002"/>
    </source>
</evidence>
<dbReference type="AlphaFoldDB" id="A0A176QBC7"/>
<comment type="function">
    <text evidence="3 12">Involved in coproporphyrin-dependent heme b biosynthesis. Catalyzes the oxidation of coproporphyrinogen III to coproporphyrin III.</text>
</comment>
<accession>A0A176QBC7</accession>
<evidence type="ECO:0000256" key="7">
    <source>
        <dbReference type="ARBA" id="ARBA00019046"/>
    </source>
</evidence>
<evidence type="ECO:0000256" key="2">
    <source>
        <dbReference type="ARBA" id="ARBA00001974"/>
    </source>
</evidence>
<comment type="caution">
    <text evidence="14">The sequence shown here is derived from an EMBL/GenBank/DDBJ whole genome shotgun (WGS) entry which is preliminary data.</text>
</comment>
<dbReference type="GO" id="GO:0006783">
    <property type="term" value="P:heme biosynthetic process"/>
    <property type="evidence" value="ECO:0007669"/>
    <property type="project" value="UniProtKB-UniRule"/>
</dbReference>
<keyword evidence="12" id="KW-0963">Cytoplasm</keyword>
<evidence type="ECO:0000256" key="9">
    <source>
        <dbReference type="ARBA" id="ARBA00022827"/>
    </source>
</evidence>
<proteinExistence type="inferred from homology"/>
<dbReference type="InterPro" id="IPR002937">
    <property type="entry name" value="Amino_oxidase"/>
</dbReference>
<feature type="domain" description="Amine oxidase" evidence="13">
    <location>
        <begin position="11"/>
        <end position="470"/>
    </location>
</feature>
<dbReference type="InterPro" id="IPR050464">
    <property type="entry name" value="Zeta_carotene_desat/Oxidored"/>
</dbReference>
<dbReference type="GO" id="GO:0005737">
    <property type="term" value="C:cytoplasm"/>
    <property type="evidence" value="ECO:0007669"/>
    <property type="project" value="UniProtKB-SubCell"/>
</dbReference>
<dbReference type="Proteomes" id="UP000076976">
    <property type="component" value="Unassembled WGS sequence"/>
</dbReference>
<evidence type="ECO:0000313" key="15">
    <source>
        <dbReference type="Proteomes" id="UP000076976"/>
    </source>
</evidence>
<dbReference type="STRING" id="262209.AWH69_11150"/>
<dbReference type="InterPro" id="IPR004572">
    <property type="entry name" value="Protoporphyrinogen_oxidase"/>
</dbReference>
<dbReference type="GO" id="GO:0004729">
    <property type="term" value="F:oxygen-dependent protoporphyrinogen oxidase activity"/>
    <property type="evidence" value="ECO:0007669"/>
    <property type="project" value="UniProtKB-UniRule"/>
</dbReference>
<evidence type="ECO:0000256" key="1">
    <source>
        <dbReference type="ARBA" id="ARBA00001755"/>
    </source>
</evidence>
<evidence type="ECO:0000256" key="4">
    <source>
        <dbReference type="ARBA" id="ARBA00004744"/>
    </source>
</evidence>
<keyword evidence="15" id="KW-1185">Reference proteome</keyword>
<dbReference type="SUPFAM" id="SSF54373">
    <property type="entry name" value="FAD-linked reductases, C-terminal domain"/>
    <property type="match status" value="1"/>
</dbReference>
<dbReference type="PRINTS" id="PR00419">
    <property type="entry name" value="ADXRDTASE"/>
</dbReference>
<evidence type="ECO:0000256" key="12">
    <source>
        <dbReference type="RuleBase" id="RU364052"/>
    </source>
</evidence>
<dbReference type="SUPFAM" id="SSF51905">
    <property type="entry name" value="FAD/NAD(P)-binding domain"/>
    <property type="match status" value="1"/>
</dbReference>
<dbReference type="PANTHER" id="PTHR42923">
    <property type="entry name" value="PROTOPORPHYRINOGEN OXIDASE"/>
    <property type="match status" value="1"/>
</dbReference>
<dbReference type="RefSeq" id="WP_068275451.1">
    <property type="nucleotide sequence ID" value="NZ_LQZG01000003.1"/>
</dbReference>
<evidence type="ECO:0000256" key="6">
    <source>
        <dbReference type="ARBA" id="ARBA00012402"/>
    </source>
</evidence>
<organism evidence="14 15">
    <name type="scientific">Janibacter melonis</name>
    <dbReference type="NCBI Taxonomy" id="262209"/>
    <lineage>
        <taxon>Bacteria</taxon>
        <taxon>Bacillati</taxon>
        <taxon>Actinomycetota</taxon>
        <taxon>Actinomycetes</taxon>
        <taxon>Micrococcales</taxon>
        <taxon>Intrasporangiaceae</taxon>
        <taxon>Janibacter</taxon>
    </lineage>
</organism>
<reference evidence="14 15" key="1">
    <citation type="submission" date="2016-01" db="EMBL/GenBank/DDBJ databases">
        <title>Janibacter melonis strain CD11_4 genome sequencing and assembly.</title>
        <authorList>
            <person name="Nair G.R."/>
            <person name="Kaur G."/>
            <person name="Chander A.M."/>
            <person name="Mayilraj S."/>
        </authorList>
    </citation>
    <scope>NUCLEOTIDE SEQUENCE [LARGE SCALE GENOMIC DNA]</scope>
    <source>
        <strain evidence="14 15">CD11-4</strain>
    </source>
</reference>
<evidence type="ECO:0000259" key="13">
    <source>
        <dbReference type="Pfam" id="PF01593"/>
    </source>
</evidence>
<keyword evidence="11 12" id="KW-0350">Heme biosynthesis</keyword>
<keyword evidence="8 12" id="KW-0285">Flavoprotein</keyword>
<dbReference type="NCBIfam" id="TIGR00562">
    <property type="entry name" value="proto_IX_ox"/>
    <property type="match status" value="1"/>
</dbReference>
<gene>
    <name evidence="14" type="ORF">AWH69_11150</name>
</gene>